<evidence type="ECO:0008006" key="4">
    <source>
        <dbReference type="Google" id="ProtNLM"/>
    </source>
</evidence>
<accession>A0ABN3AWH4</accession>
<sequence length="114" mass="12417">MADDGTRVAFDREQYKKVQALVANVATTNDDALHGADGYSIGSDLRAQPTEARWEVAVQVGNDVSTLAGEVRSFTETFTEKTLPTFQDQLEKAEQLFEETDDLSTADASGTGKR</sequence>
<evidence type="ECO:0000256" key="1">
    <source>
        <dbReference type="SAM" id="MobiDB-lite"/>
    </source>
</evidence>
<dbReference type="Proteomes" id="UP001501599">
    <property type="component" value="Unassembled WGS sequence"/>
</dbReference>
<organism evidence="2 3">
    <name type="scientific">Agrococcus versicolor</name>
    <dbReference type="NCBI Taxonomy" id="501482"/>
    <lineage>
        <taxon>Bacteria</taxon>
        <taxon>Bacillati</taxon>
        <taxon>Actinomycetota</taxon>
        <taxon>Actinomycetes</taxon>
        <taxon>Micrococcales</taxon>
        <taxon>Microbacteriaceae</taxon>
        <taxon>Agrococcus</taxon>
    </lineage>
</organism>
<proteinExistence type="predicted"/>
<comment type="caution">
    <text evidence="2">The sequence shown here is derived from an EMBL/GenBank/DDBJ whole genome shotgun (WGS) entry which is preliminary data.</text>
</comment>
<evidence type="ECO:0000313" key="2">
    <source>
        <dbReference type="EMBL" id="GAA2175277.1"/>
    </source>
</evidence>
<keyword evidence="3" id="KW-1185">Reference proteome</keyword>
<feature type="region of interest" description="Disordered" evidence="1">
    <location>
        <begin position="94"/>
        <end position="114"/>
    </location>
</feature>
<dbReference type="EMBL" id="BAAAQT010000008">
    <property type="protein sequence ID" value="GAA2175277.1"/>
    <property type="molecule type" value="Genomic_DNA"/>
</dbReference>
<name>A0ABN3AWH4_9MICO</name>
<reference evidence="2 3" key="1">
    <citation type="journal article" date="2019" name="Int. J. Syst. Evol. Microbiol.">
        <title>The Global Catalogue of Microorganisms (GCM) 10K type strain sequencing project: providing services to taxonomists for standard genome sequencing and annotation.</title>
        <authorList>
            <consortium name="The Broad Institute Genomics Platform"/>
            <consortium name="The Broad Institute Genome Sequencing Center for Infectious Disease"/>
            <person name="Wu L."/>
            <person name="Ma J."/>
        </authorList>
    </citation>
    <scope>NUCLEOTIDE SEQUENCE [LARGE SCALE GENOMIC DNA]</scope>
    <source>
        <strain evidence="2 3">JCM 16026</strain>
    </source>
</reference>
<protein>
    <recommendedName>
        <fullName evidence="4">Excreted virulence factor EspC (Type VII ESX diderm)</fullName>
    </recommendedName>
</protein>
<evidence type="ECO:0000313" key="3">
    <source>
        <dbReference type="Proteomes" id="UP001501599"/>
    </source>
</evidence>
<gene>
    <name evidence="2" type="ORF">GCM10009846_24500</name>
</gene>
<dbReference type="RefSeq" id="WP_344344053.1">
    <property type="nucleotide sequence ID" value="NZ_BAAAQT010000008.1"/>
</dbReference>